<dbReference type="SMART" id="SM00191">
    <property type="entry name" value="Int_alpha"/>
    <property type="match status" value="6"/>
</dbReference>
<evidence type="ECO:0000313" key="7">
    <source>
        <dbReference type="Proteomes" id="UP001501231"/>
    </source>
</evidence>
<dbReference type="InterPro" id="IPR000413">
    <property type="entry name" value="Integrin_alpha"/>
</dbReference>
<evidence type="ECO:0000256" key="1">
    <source>
        <dbReference type="ARBA" id="ARBA00022729"/>
    </source>
</evidence>
<dbReference type="PANTHER" id="PTHR23221:SF7">
    <property type="entry name" value="PHOSPHATIDYLINOSITOL-GLYCAN-SPECIFIC PHOSPHOLIPASE D"/>
    <property type="match status" value="1"/>
</dbReference>
<sequence length="472" mass="47049">MCIASRRRPRLRLLAALSLMGVSAASAPLITGPVPVPRVRALPVADARAAGPCRAADLVVGAPYATVGGRSRAGTVAVRYEDEGAPSWLAPDQPGAGAGFGAALAVGDFNRDRCADLAVGVPDQVFGERRPGAEGQGAVRIFLGSPAGLRPDRTLTVRDLDRRYGTDRFGAALSAADLDDDRDDELVVGVPGLDGGGGVAVFGLDGRGLRPGPVVTQRTGWVGQSPAETDGFGSVLAAGDLDGDGAAEIAAGAPGDGPKGQGSVTVLDPVARTADYLSQDEPGIGGEPERLDHFGSALAVGDFDGDGRDELAIGVPGEDDGEGASTGYSEGAVQVLDGAALRQTGGTWTGRGRKGPYDRFGAGLAAGDLTGDGIDDLAVGAPGRSTVRVLRGADGGGLTGRKAVTIGSPLGPDGQFGWSLAVHRGGLMVGAPGAAGYGGAVARVTGPGARGVVPGVTVVPLQVRGLLGYSFG</sequence>
<feature type="chain" id="PRO_5046019825" description="VCBS repeat-containing protein" evidence="5">
    <location>
        <begin position="28"/>
        <end position="472"/>
    </location>
</feature>
<evidence type="ECO:0000313" key="6">
    <source>
        <dbReference type="EMBL" id="GAA2459316.1"/>
    </source>
</evidence>
<feature type="signal peptide" evidence="5">
    <location>
        <begin position="1"/>
        <end position="27"/>
    </location>
</feature>
<dbReference type="EMBL" id="BAAARW010000050">
    <property type="protein sequence ID" value="GAA2459316.1"/>
    <property type="molecule type" value="Genomic_DNA"/>
</dbReference>
<dbReference type="InterPro" id="IPR013519">
    <property type="entry name" value="Int_alpha_beta-p"/>
</dbReference>
<keyword evidence="2" id="KW-0677">Repeat</keyword>
<organism evidence="6 7">
    <name type="scientific">Actinomadura vinacea</name>
    <dbReference type="NCBI Taxonomy" id="115336"/>
    <lineage>
        <taxon>Bacteria</taxon>
        <taxon>Bacillati</taxon>
        <taxon>Actinomycetota</taxon>
        <taxon>Actinomycetes</taxon>
        <taxon>Streptosporangiales</taxon>
        <taxon>Thermomonosporaceae</taxon>
        <taxon>Actinomadura</taxon>
    </lineage>
</organism>
<dbReference type="RefSeq" id="WP_344598618.1">
    <property type="nucleotide sequence ID" value="NZ_BAAARW010000050.1"/>
</dbReference>
<dbReference type="PROSITE" id="PS51470">
    <property type="entry name" value="FG_GAP"/>
    <property type="match status" value="2"/>
</dbReference>
<comment type="caution">
    <text evidence="6">The sequence shown here is derived from an EMBL/GenBank/DDBJ whole genome shotgun (WGS) entry which is preliminary data.</text>
</comment>
<dbReference type="PRINTS" id="PR01185">
    <property type="entry name" value="INTEGRINA"/>
</dbReference>
<dbReference type="InterPro" id="IPR028994">
    <property type="entry name" value="Integrin_alpha_N"/>
</dbReference>
<protein>
    <recommendedName>
        <fullName evidence="8">VCBS repeat-containing protein</fullName>
    </recommendedName>
</protein>
<evidence type="ECO:0008006" key="8">
    <source>
        <dbReference type="Google" id="ProtNLM"/>
    </source>
</evidence>
<dbReference type="SUPFAM" id="SSF69318">
    <property type="entry name" value="Integrin alpha N-terminal domain"/>
    <property type="match status" value="1"/>
</dbReference>
<dbReference type="Gene3D" id="2.130.10.130">
    <property type="entry name" value="Integrin alpha, N-terminal"/>
    <property type="match status" value="3"/>
</dbReference>
<gene>
    <name evidence="6" type="ORF">GCM10010191_94420</name>
</gene>
<keyword evidence="3" id="KW-0378">Hydrolase</keyword>
<keyword evidence="1 5" id="KW-0732">Signal</keyword>
<evidence type="ECO:0000256" key="2">
    <source>
        <dbReference type="ARBA" id="ARBA00022737"/>
    </source>
</evidence>
<keyword evidence="4" id="KW-0325">Glycoprotein</keyword>
<reference evidence="6 7" key="1">
    <citation type="journal article" date="2019" name="Int. J. Syst. Evol. Microbiol.">
        <title>The Global Catalogue of Microorganisms (GCM) 10K type strain sequencing project: providing services to taxonomists for standard genome sequencing and annotation.</title>
        <authorList>
            <consortium name="The Broad Institute Genomics Platform"/>
            <consortium name="The Broad Institute Genome Sequencing Center for Infectious Disease"/>
            <person name="Wu L."/>
            <person name="Ma J."/>
        </authorList>
    </citation>
    <scope>NUCLEOTIDE SEQUENCE [LARGE SCALE GENOMIC DNA]</scope>
    <source>
        <strain evidence="6 7">JCM 3325</strain>
    </source>
</reference>
<name>A0ABN3KK21_9ACTN</name>
<dbReference type="PANTHER" id="PTHR23221">
    <property type="entry name" value="GLYCOSYLPHOSPHATIDYLINOSITOL PHOSPHOLIPASE D"/>
    <property type="match status" value="1"/>
</dbReference>
<dbReference type="Pfam" id="PF01839">
    <property type="entry name" value="FG-GAP"/>
    <property type="match status" value="4"/>
</dbReference>
<proteinExistence type="predicted"/>
<dbReference type="InterPro" id="IPR013517">
    <property type="entry name" value="FG-GAP"/>
</dbReference>
<dbReference type="Proteomes" id="UP001501231">
    <property type="component" value="Unassembled WGS sequence"/>
</dbReference>
<evidence type="ECO:0000256" key="3">
    <source>
        <dbReference type="ARBA" id="ARBA00022801"/>
    </source>
</evidence>
<evidence type="ECO:0000256" key="5">
    <source>
        <dbReference type="SAM" id="SignalP"/>
    </source>
</evidence>
<evidence type="ECO:0000256" key="4">
    <source>
        <dbReference type="ARBA" id="ARBA00023180"/>
    </source>
</evidence>
<keyword evidence="7" id="KW-1185">Reference proteome</keyword>
<accession>A0ABN3KK21</accession>